<name>A0A336LQ69_CULSO</name>
<dbReference type="Pfam" id="PF00105">
    <property type="entry name" value="zf-C4"/>
    <property type="match status" value="1"/>
</dbReference>
<reference evidence="16" key="2">
    <citation type="submission" date="2018-07" db="EMBL/GenBank/DDBJ databases">
        <authorList>
            <person name="Quirk P.G."/>
            <person name="Krulwich T.A."/>
        </authorList>
    </citation>
    <scope>NUCLEOTIDE SEQUENCE</scope>
</reference>
<evidence type="ECO:0000256" key="3">
    <source>
        <dbReference type="ARBA" id="ARBA00022723"/>
    </source>
</evidence>
<keyword evidence="8 12" id="KW-0804">Transcription</keyword>
<dbReference type="SMART" id="SM00430">
    <property type="entry name" value="HOLI"/>
    <property type="match status" value="1"/>
</dbReference>
<evidence type="ECO:0000259" key="13">
    <source>
        <dbReference type="PROSITE" id="PS51030"/>
    </source>
</evidence>
<dbReference type="GO" id="GO:0008270">
    <property type="term" value="F:zinc ion binding"/>
    <property type="evidence" value="ECO:0007669"/>
    <property type="project" value="UniProtKB-KW"/>
</dbReference>
<dbReference type="InterPro" id="IPR013088">
    <property type="entry name" value="Znf_NHR/GATA"/>
</dbReference>
<gene>
    <name evidence="16" type="primary">CSON000141</name>
</gene>
<dbReference type="Pfam" id="PF00104">
    <property type="entry name" value="Hormone_recep"/>
    <property type="match status" value="1"/>
</dbReference>
<dbReference type="CDD" id="cd06956">
    <property type="entry name" value="NR_DBD_RXR"/>
    <property type="match status" value="1"/>
</dbReference>
<dbReference type="InterPro" id="IPR001723">
    <property type="entry name" value="Nuclear_hrmn_rcpt"/>
</dbReference>
<dbReference type="PANTHER" id="PTHR24083">
    <property type="entry name" value="NUCLEAR HORMONE RECEPTOR"/>
    <property type="match status" value="1"/>
</dbReference>
<dbReference type="PRINTS" id="PR00047">
    <property type="entry name" value="STROIDFINGER"/>
</dbReference>
<keyword evidence="7 12" id="KW-0238">DNA-binding</keyword>
<dbReference type="GO" id="GO:0005634">
    <property type="term" value="C:nucleus"/>
    <property type="evidence" value="ECO:0007669"/>
    <property type="project" value="UniProtKB-SubCell"/>
</dbReference>
<accession>A0A336LQ69</accession>
<dbReference type="GO" id="GO:0003707">
    <property type="term" value="F:nuclear steroid receptor activity"/>
    <property type="evidence" value="ECO:0007669"/>
    <property type="project" value="InterPro"/>
</dbReference>
<dbReference type="EMBL" id="UFQT01000101">
    <property type="protein sequence ID" value="SSX19975.1"/>
    <property type="molecule type" value="Genomic_DNA"/>
</dbReference>
<keyword evidence="9 12" id="KW-0675">Receptor</keyword>
<evidence type="ECO:0000256" key="4">
    <source>
        <dbReference type="ARBA" id="ARBA00022771"/>
    </source>
</evidence>
<dbReference type="PROSITE" id="PS00031">
    <property type="entry name" value="NUCLEAR_REC_DBD_1"/>
    <property type="match status" value="1"/>
</dbReference>
<evidence type="ECO:0000256" key="11">
    <source>
        <dbReference type="ARBA" id="ARBA00078913"/>
    </source>
</evidence>
<keyword evidence="3 12" id="KW-0479">Metal-binding</keyword>
<dbReference type="PROSITE" id="PS51843">
    <property type="entry name" value="NR_LBD"/>
    <property type="match status" value="1"/>
</dbReference>
<dbReference type="OMA" id="PNFQQMG"/>
<proteinExistence type="inferred from homology"/>
<dbReference type="FunFam" id="3.30.50.10:FF:000005">
    <property type="entry name" value="Retinoic acid receptor RXR-alpha"/>
    <property type="match status" value="1"/>
</dbReference>
<evidence type="ECO:0000256" key="6">
    <source>
        <dbReference type="ARBA" id="ARBA00023015"/>
    </source>
</evidence>
<dbReference type="AlphaFoldDB" id="A0A336LQ69"/>
<dbReference type="InterPro" id="IPR035500">
    <property type="entry name" value="NHR-like_dom_sf"/>
</dbReference>
<evidence type="ECO:0000313" key="16">
    <source>
        <dbReference type="EMBL" id="SSX19975.1"/>
    </source>
</evidence>
<feature type="domain" description="Nuclear receptor" evidence="13">
    <location>
        <begin position="26"/>
        <end position="101"/>
    </location>
</feature>
<evidence type="ECO:0000256" key="7">
    <source>
        <dbReference type="ARBA" id="ARBA00023125"/>
    </source>
</evidence>
<keyword evidence="5 12" id="KW-0862">Zinc</keyword>
<evidence type="ECO:0000256" key="9">
    <source>
        <dbReference type="ARBA" id="ARBA00023170"/>
    </source>
</evidence>
<comment type="similarity">
    <text evidence="2">Belongs to the nuclear hormone receptor family. NR2 subfamily.</text>
</comment>
<evidence type="ECO:0000256" key="8">
    <source>
        <dbReference type="ARBA" id="ARBA00023163"/>
    </source>
</evidence>
<evidence type="ECO:0000256" key="1">
    <source>
        <dbReference type="ARBA" id="ARBA00004123"/>
    </source>
</evidence>
<dbReference type="Gene3D" id="3.30.50.10">
    <property type="entry name" value="Erythroid Transcription Factor GATA-1, subunit A"/>
    <property type="match status" value="1"/>
</dbReference>
<organism evidence="16">
    <name type="scientific">Culicoides sonorensis</name>
    <name type="common">Biting midge</name>
    <dbReference type="NCBI Taxonomy" id="179676"/>
    <lineage>
        <taxon>Eukaryota</taxon>
        <taxon>Metazoa</taxon>
        <taxon>Ecdysozoa</taxon>
        <taxon>Arthropoda</taxon>
        <taxon>Hexapoda</taxon>
        <taxon>Insecta</taxon>
        <taxon>Pterygota</taxon>
        <taxon>Neoptera</taxon>
        <taxon>Endopterygota</taxon>
        <taxon>Diptera</taxon>
        <taxon>Nematocera</taxon>
        <taxon>Chironomoidea</taxon>
        <taxon>Ceratopogonidae</taxon>
        <taxon>Ceratopogoninae</taxon>
        <taxon>Culicoides</taxon>
        <taxon>Monoculicoides</taxon>
    </lineage>
</organism>
<dbReference type="EMBL" id="UFQS01000101">
    <property type="protein sequence ID" value="SSW99595.1"/>
    <property type="molecule type" value="Genomic_DNA"/>
</dbReference>
<keyword evidence="10 12" id="KW-0539">Nucleus</keyword>
<evidence type="ECO:0000256" key="12">
    <source>
        <dbReference type="RuleBase" id="RU004334"/>
    </source>
</evidence>
<dbReference type="GO" id="GO:0043565">
    <property type="term" value="F:sequence-specific DNA binding"/>
    <property type="evidence" value="ECO:0007669"/>
    <property type="project" value="InterPro"/>
</dbReference>
<dbReference type="SUPFAM" id="SSF57716">
    <property type="entry name" value="Glucocorticoid receptor-like (DNA-binding domain)"/>
    <property type="match status" value="1"/>
</dbReference>
<evidence type="ECO:0000256" key="5">
    <source>
        <dbReference type="ARBA" id="ARBA00022833"/>
    </source>
</evidence>
<dbReference type="FunFam" id="1.10.565.10:FF:000047">
    <property type="entry name" value="Ultraspiracle, isoform B"/>
    <property type="match status" value="1"/>
</dbReference>
<dbReference type="InterPro" id="IPR001628">
    <property type="entry name" value="Znf_hrmn_rcpt"/>
</dbReference>
<sequence>MDDSISEPPTPSNPTYPANHPLANSKHECQICGDRASGKHYGVYSCEGCKGFFKRTVRKDLTYACREQKNCIIDKRQRNRCQYCRYQKCLVCGMKREAVQEERHKGSKNLKPEEICPTSTVKDLTMERILEAENKSEENKGEGAIPYIRVGPNSLIPSEYKSAVSHMCQIVNKALAKIIDFARRVPHFSDLCKEDQILLLKSSWNELMIISVAWRSVEYIEEEDSPNDPSKKITRTPELMCLGPNFTLHRNSAQQAGVAPIFDRVLNELSLKMNKLSFDKAELACLKAIILLNPEIRGLVNKSDVENLREKAYVCLEDHCKQNHSCEDGRFAQLLLRLPPLRSISLKCLDHLFFFRLIADKPLETFLIEALDTPM</sequence>
<evidence type="ECO:0000256" key="2">
    <source>
        <dbReference type="ARBA" id="ARBA00006421"/>
    </source>
</evidence>
<feature type="domain" description="NR LBD" evidence="14">
    <location>
        <begin position="121"/>
        <end position="374"/>
    </location>
</feature>
<dbReference type="InterPro" id="IPR000003">
    <property type="entry name" value="Retinoid-X_rcpt/HNF4"/>
</dbReference>
<dbReference type="SUPFAM" id="SSF48508">
    <property type="entry name" value="Nuclear receptor ligand-binding domain"/>
    <property type="match status" value="1"/>
</dbReference>
<keyword evidence="6 12" id="KW-0805">Transcription regulation</keyword>
<dbReference type="InterPro" id="IPR050274">
    <property type="entry name" value="Nuclear_hormone_rcpt_NR2"/>
</dbReference>
<evidence type="ECO:0000313" key="15">
    <source>
        <dbReference type="EMBL" id="SSW99595.1"/>
    </source>
</evidence>
<keyword evidence="4 12" id="KW-0863">Zinc-finger</keyword>
<evidence type="ECO:0000259" key="14">
    <source>
        <dbReference type="PROSITE" id="PS51843"/>
    </source>
</evidence>
<dbReference type="PROSITE" id="PS51030">
    <property type="entry name" value="NUCLEAR_REC_DBD_2"/>
    <property type="match status" value="1"/>
</dbReference>
<reference evidence="15" key="1">
    <citation type="submission" date="2018-04" db="EMBL/GenBank/DDBJ databases">
        <authorList>
            <person name="Go L.Y."/>
            <person name="Mitchell J.A."/>
        </authorList>
    </citation>
    <scope>NUCLEOTIDE SEQUENCE</scope>
    <source>
        <tissue evidence="15">Whole organism</tissue>
    </source>
</reference>
<dbReference type="CDD" id="cd06943">
    <property type="entry name" value="NR_LBD_RXR_like"/>
    <property type="match status" value="1"/>
</dbReference>
<dbReference type="PRINTS" id="PR00398">
    <property type="entry name" value="STRDHORMONER"/>
</dbReference>
<dbReference type="PRINTS" id="PR00545">
    <property type="entry name" value="RETINOIDXR"/>
</dbReference>
<dbReference type="InterPro" id="IPR000536">
    <property type="entry name" value="Nucl_hrmn_rcpt_lig-bd"/>
</dbReference>
<comment type="subcellular location">
    <subcellularLocation>
        <location evidence="1 12">Nucleus</location>
    </subcellularLocation>
</comment>
<evidence type="ECO:0000256" key="10">
    <source>
        <dbReference type="ARBA" id="ARBA00023242"/>
    </source>
</evidence>
<dbReference type="Gene3D" id="1.10.565.10">
    <property type="entry name" value="Retinoid X Receptor"/>
    <property type="match status" value="1"/>
</dbReference>
<protein>
    <recommendedName>
        <fullName evidence="11">Nuclear receptor subfamily 2 group B member 4</fullName>
    </recommendedName>
</protein>
<dbReference type="SMART" id="SM00399">
    <property type="entry name" value="ZnF_C4"/>
    <property type="match status" value="1"/>
</dbReference>
<dbReference type="VEuPathDB" id="VectorBase:CSON000141"/>